<dbReference type="InterPro" id="IPR020846">
    <property type="entry name" value="MFS_dom"/>
</dbReference>
<comment type="subcellular location">
    <subcellularLocation>
        <location evidence="1">Cell membrane</location>
        <topology evidence="1">Multi-pass membrane protein</topology>
    </subcellularLocation>
</comment>
<dbReference type="AlphaFoldDB" id="A0A372EHQ5"/>
<evidence type="ECO:0000313" key="10">
    <source>
        <dbReference type="Proteomes" id="UP000261931"/>
    </source>
</evidence>
<feature type="transmembrane region" description="Helical" evidence="7">
    <location>
        <begin position="213"/>
        <end position="236"/>
    </location>
</feature>
<dbReference type="CDD" id="cd17472">
    <property type="entry name" value="MFS_YajR_like"/>
    <property type="match status" value="1"/>
</dbReference>
<gene>
    <name evidence="9" type="ORF">DY262_13990</name>
</gene>
<dbReference type="PROSITE" id="PS00216">
    <property type="entry name" value="SUGAR_TRANSPORT_1"/>
    <property type="match status" value="1"/>
</dbReference>
<dbReference type="GO" id="GO:0022857">
    <property type="term" value="F:transmembrane transporter activity"/>
    <property type="evidence" value="ECO:0007669"/>
    <property type="project" value="InterPro"/>
</dbReference>
<feature type="transmembrane region" description="Helical" evidence="7">
    <location>
        <begin position="295"/>
        <end position="312"/>
    </location>
</feature>
<feature type="transmembrane region" description="Helical" evidence="7">
    <location>
        <begin position="44"/>
        <end position="64"/>
    </location>
</feature>
<dbReference type="PANTHER" id="PTHR23517:SF2">
    <property type="entry name" value="MULTIDRUG RESISTANCE PROTEIN MDTH"/>
    <property type="match status" value="1"/>
</dbReference>
<keyword evidence="10" id="KW-1185">Reference proteome</keyword>
<feature type="transmembrane region" description="Helical" evidence="7">
    <location>
        <begin position="133"/>
        <end position="155"/>
    </location>
</feature>
<feature type="transmembrane region" description="Helical" evidence="7">
    <location>
        <begin position="101"/>
        <end position="121"/>
    </location>
</feature>
<evidence type="ECO:0000313" key="9">
    <source>
        <dbReference type="EMBL" id="RFP77860.1"/>
    </source>
</evidence>
<keyword evidence="5 7" id="KW-1133">Transmembrane helix</keyword>
<evidence type="ECO:0000256" key="3">
    <source>
        <dbReference type="ARBA" id="ARBA00022475"/>
    </source>
</evidence>
<sequence>MTSGERRASAALAAIYALRMLGLFIVLPVFALEARRYPGGDDPALIGLAMGMYGLTQAFLQVPLGMASDRFGRKPVILLGLAVFAAGSALAAWAPSVQWLLAARALQGAGAISAAVTALLADLTRDTVRTKAMALVGISIALMFALSLVAAPALVPHVGLSGLFLMTLALSLAAMAVVAWVVPPEPARQAHAPRASLREVLGQRDLLRVNAGVFALHAAQIMTWLSVPALLVQAGLDPARHWQAYLPALVVSLLIVGGFLFRLERRGHFRAVYLGTIALLGLVQLGFLAQFHQPSLPLLGVLLCLYFVGFNTQEASQPSLASRLAAPHQRGTALGVFNTLMSLGIFVGGSLGGLVSRAWGAPGVFGASAAVLALWLLIAWGMRPSAAAR</sequence>
<evidence type="ECO:0000256" key="7">
    <source>
        <dbReference type="SAM" id="Phobius"/>
    </source>
</evidence>
<dbReference type="GO" id="GO:0005886">
    <property type="term" value="C:plasma membrane"/>
    <property type="evidence" value="ECO:0007669"/>
    <property type="project" value="UniProtKB-SubCell"/>
</dbReference>
<dbReference type="InterPro" id="IPR011701">
    <property type="entry name" value="MFS"/>
</dbReference>
<dbReference type="Gene3D" id="1.20.1250.20">
    <property type="entry name" value="MFS general substrate transporter like domains"/>
    <property type="match status" value="1"/>
</dbReference>
<comment type="caution">
    <text evidence="9">The sequence shown here is derived from an EMBL/GenBank/DDBJ whole genome shotgun (WGS) entry which is preliminary data.</text>
</comment>
<feature type="transmembrane region" description="Helical" evidence="7">
    <location>
        <begin position="12"/>
        <end position="32"/>
    </location>
</feature>
<keyword evidence="2" id="KW-0813">Transport</keyword>
<proteinExistence type="predicted"/>
<feature type="transmembrane region" description="Helical" evidence="7">
    <location>
        <begin position="272"/>
        <end position="289"/>
    </location>
</feature>
<feature type="transmembrane region" description="Helical" evidence="7">
    <location>
        <begin position="76"/>
        <end position="95"/>
    </location>
</feature>
<reference evidence="9 10" key="1">
    <citation type="submission" date="2018-08" db="EMBL/GenBank/DDBJ databases">
        <title>Hydrogenophaga sp. LA-38 isolated from sludge.</title>
        <authorList>
            <person name="Im W.-T."/>
        </authorList>
    </citation>
    <scope>NUCLEOTIDE SEQUENCE [LARGE SCALE GENOMIC DNA]</scope>
    <source>
        <strain evidence="9 10">LA-38</strain>
    </source>
</reference>
<feature type="transmembrane region" description="Helical" evidence="7">
    <location>
        <begin position="333"/>
        <end position="355"/>
    </location>
</feature>
<dbReference type="InterPro" id="IPR005829">
    <property type="entry name" value="Sugar_transporter_CS"/>
</dbReference>
<dbReference type="PANTHER" id="PTHR23517">
    <property type="entry name" value="RESISTANCE PROTEIN MDTM, PUTATIVE-RELATED-RELATED"/>
    <property type="match status" value="1"/>
</dbReference>
<evidence type="ECO:0000256" key="2">
    <source>
        <dbReference type="ARBA" id="ARBA00022448"/>
    </source>
</evidence>
<feature type="transmembrane region" description="Helical" evidence="7">
    <location>
        <begin position="242"/>
        <end position="260"/>
    </location>
</feature>
<dbReference type="Proteomes" id="UP000261931">
    <property type="component" value="Unassembled WGS sequence"/>
</dbReference>
<feature type="transmembrane region" description="Helical" evidence="7">
    <location>
        <begin position="361"/>
        <end position="382"/>
    </location>
</feature>
<dbReference type="Pfam" id="PF07690">
    <property type="entry name" value="MFS_1"/>
    <property type="match status" value="1"/>
</dbReference>
<organism evidence="9 10">
    <name type="scientific">Hydrogenophaga borbori</name>
    <dbReference type="NCBI Taxonomy" id="2294117"/>
    <lineage>
        <taxon>Bacteria</taxon>
        <taxon>Pseudomonadati</taxon>
        <taxon>Pseudomonadota</taxon>
        <taxon>Betaproteobacteria</taxon>
        <taxon>Burkholderiales</taxon>
        <taxon>Comamonadaceae</taxon>
        <taxon>Hydrogenophaga</taxon>
    </lineage>
</organism>
<evidence type="ECO:0000256" key="4">
    <source>
        <dbReference type="ARBA" id="ARBA00022692"/>
    </source>
</evidence>
<feature type="domain" description="Major facilitator superfamily (MFS) profile" evidence="8">
    <location>
        <begin position="8"/>
        <end position="387"/>
    </location>
</feature>
<name>A0A372EHQ5_9BURK</name>
<dbReference type="PROSITE" id="PS50850">
    <property type="entry name" value="MFS"/>
    <property type="match status" value="1"/>
</dbReference>
<keyword evidence="6 7" id="KW-0472">Membrane</keyword>
<keyword evidence="3" id="KW-1003">Cell membrane</keyword>
<keyword evidence="4 7" id="KW-0812">Transmembrane</keyword>
<feature type="transmembrane region" description="Helical" evidence="7">
    <location>
        <begin position="161"/>
        <end position="182"/>
    </location>
</feature>
<evidence type="ECO:0000259" key="8">
    <source>
        <dbReference type="PROSITE" id="PS50850"/>
    </source>
</evidence>
<evidence type="ECO:0000256" key="1">
    <source>
        <dbReference type="ARBA" id="ARBA00004651"/>
    </source>
</evidence>
<dbReference type="InterPro" id="IPR050171">
    <property type="entry name" value="MFS_Transporters"/>
</dbReference>
<evidence type="ECO:0000256" key="5">
    <source>
        <dbReference type="ARBA" id="ARBA00022989"/>
    </source>
</evidence>
<dbReference type="InterPro" id="IPR036259">
    <property type="entry name" value="MFS_trans_sf"/>
</dbReference>
<dbReference type="RefSeq" id="WP_116959667.1">
    <property type="nucleotide sequence ID" value="NZ_QVLS01000008.1"/>
</dbReference>
<dbReference type="EMBL" id="QVLS01000008">
    <property type="protein sequence ID" value="RFP77860.1"/>
    <property type="molecule type" value="Genomic_DNA"/>
</dbReference>
<protein>
    <submittedName>
        <fullName evidence="9">MFS transporter</fullName>
    </submittedName>
</protein>
<accession>A0A372EHQ5</accession>
<dbReference type="SUPFAM" id="SSF103473">
    <property type="entry name" value="MFS general substrate transporter"/>
    <property type="match status" value="1"/>
</dbReference>
<evidence type="ECO:0000256" key="6">
    <source>
        <dbReference type="ARBA" id="ARBA00023136"/>
    </source>
</evidence>